<dbReference type="Proteomes" id="UP000004994">
    <property type="component" value="Chromosome 8"/>
</dbReference>
<organism evidence="1">
    <name type="scientific">Solanum lycopersicum</name>
    <name type="common">Tomato</name>
    <name type="synonym">Lycopersicon esculentum</name>
    <dbReference type="NCBI Taxonomy" id="4081"/>
    <lineage>
        <taxon>Eukaryota</taxon>
        <taxon>Viridiplantae</taxon>
        <taxon>Streptophyta</taxon>
        <taxon>Embryophyta</taxon>
        <taxon>Tracheophyta</taxon>
        <taxon>Spermatophyta</taxon>
        <taxon>Magnoliopsida</taxon>
        <taxon>eudicotyledons</taxon>
        <taxon>Gunneridae</taxon>
        <taxon>Pentapetalae</taxon>
        <taxon>asterids</taxon>
        <taxon>lamiids</taxon>
        <taxon>Solanales</taxon>
        <taxon>Solanaceae</taxon>
        <taxon>Solanoideae</taxon>
        <taxon>Solaneae</taxon>
        <taxon>Solanum</taxon>
        <taxon>Solanum subgen. Lycopersicon</taxon>
    </lineage>
</organism>
<dbReference type="PaxDb" id="4081-Solyc08g045790.1.1"/>
<sequence>MGLLCPICNQGLLCPVMKNDRDYCALYAIKGLLCPLKTLKKNRGNCALYATRGYCAL</sequence>
<reference evidence="1" key="1">
    <citation type="journal article" date="2012" name="Nature">
        <title>The tomato genome sequence provides insights into fleshy fruit evolution.</title>
        <authorList>
            <consortium name="Tomato Genome Consortium"/>
        </authorList>
    </citation>
    <scope>NUCLEOTIDE SEQUENCE [LARGE SCALE GENOMIC DNA]</scope>
    <source>
        <strain evidence="1">cv. Heinz 1706</strain>
    </source>
</reference>
<protein>
    <submittedName>
        <fullName evidence="1">Uncharacterized protein</fullName>
    </submittedName>
</protein>
<reference evidence="1" key="2">
    <citation type="submission" date="2019-01" db="UniProtKB">
        <authorList>
            <consortium name="EnsemblPlants"/>
        </authorList>
    </citation>
    <scope>IDENTIFICATION</scope>
    <source>
        <strain evidence="1">cv. Heinz 1706</strain>
    </source>
</reference>
<evidence type="ECO:0000313" key="1">
    <source>
        <dbReference type="EnsemblPlants" id="Solyc08g045790.1.1.1"/>
    </source>
</evidence>
<dbReference type="AlphaFoldDB" id="A0A3Q7IHY5"/>
<keyword evidence="2" id="KW-1185">Reference proteome</keyword>
<dbReference type="Gramene" id="Solyc08g045790.1.1">
    <property type="protein sequence ID" value="Solyc08g045790.1.1.1"/>
    <property type="gene ID" value="Solyc08g045790.1"/>
</dbReference>
<dbReference type="InParanoid" id="A0A3Q7IHY5"/>
<evidence type="ECO:0000313" key="2">
    <source>
        <dbReference type="Proteomes" id="UP000004994"/>
    </source>
</evidence>
<proteinExistence type="predicted"/>
<dbReference type="EnsemblPlants" id="Solyc08g045790.1.1">
    <property type="protein sequence ID" value="Solyc08g045790.1.1.1"/>
    <property type="gene ID" value="Solyc08g045790.1"/>
</dbReference>
<accession>A0A3Q7IHY5</accession>
<name>A0A3Q7IHY5_SOLLC</name>